<comment type="caution">
    <text evidence="1">The sequence shown here is derived from an EMBL/GenBank/DDBJ whole genome shotgun (WGS) entry which is preliminary data.</text>
</comment>
<gene>
    <name evidence="1" type="ORF">CA85_18880</name>
</gene>
<name>A0A5C5YCG8_9BACT</name>
<protein>
    <submittedName>
        <fullName evidence="1">Uncharacterized protein</fullName>
    </submittedName>
</protein>
<organism evidence="1 2">
    <name type="scientific">Allorhodopirellula solitaria</name>
    <dbReference type="NCBI Taxonomy" id="2527987"/>
    <lineage>
        <taxon>Bacteria</taxon>
        <taxon>Pseudomonadati</taxon>
        <taxon>Planctomycetota</taxon>
        <taxon>Planctomycetia</taxon>
        <taxon>Pirellulales</taxon>
        <taxon>Pirellulaceae</taxon>
        <taxon>Allorhodopirellula</taxon>
    </lineage>
</organism>
<keyword evidence="2" id="KW-1185">Reference proteome</keyword>
<accession>A0A5C5YCG8</accession>
<evidence type="ECO:0000313" key="2">
    <source>
        <dbReference type="Proteomes" id="UP000318053"/>
    </source>
</evidence>
<reference evidence="1 2" key="1">
    <citation type="submission" date="2019-02" db="EMBL/GenBank/DDBJ databases">
        <title>Deep-cultivation of Planctomycetes and their phenomic and genomic characterization uncovers novel biology.</title>
        <authorList>
            <person name="Wiegand S."/>
            <person name="Jogler M."/>
            <person name="Boedeker C."/>
            <person name="Pinto D."/>
            <person name="Vollmers J."/>
            <person name="Rivas-Marin E."/>
            <person name="Kohn T."/>
            <person name="Peeters S.H."/>
            <person name="Heuer A."/>
            <person name="Rast P."/>
            <person name="Oberbeckmann S."/>
            <person name="Bunk B."/>
            <person name="Jeske O."/>
            <person name="Meyerdierks A."/>
            <person name="Storesund J.E."/>
            <person name="Kallscheuer N."/>
            <person name="Luecker S."/>
            <person name="Lage O.M."/>
            <person name="Pohl T."/>
            <person name="Merkel B.J."/>
            <person name="Hornburger P."/>
            <person name="Mueller R.-W."/>
            <person name="Bruemmer F."/>
            <person name="Labrenz M."/>
            <person name="Spormann A.M."/>
            <person name="Op Den Camp H."/>
            <person name="Overmann J."/>
            <person name="Amann R."/>
            <person name="Jetten M.S.M."/>
            <person name="Mascher T."/>
            <person name="Medema M.H."/>
            <person name="Devos D.P."/>
            <person name="Kaster A.-K."/>
            <person name="Ovreas L."/>
            <person name="Rohde M."/>
            <person name="Galperin M.Y."/>
            <person name="Jogler C."/>
        </authorList>
    </citation>
    <scope>NUCLEOTIDE SEQUENCE [LARGE SCALE GENOMIC DNA]</scope>
    <source>
        <strain evidence="1 2">CA85</strain>
    </source>
</reference>
<proteinExistence type="predicted"/>
<dbReference type="EMBL" id="SJPK01000003">
    <property type="protein sequence ID" value="TWT73417.1"/>
    <property type="molecule type" value="Genomic_DNA"/>
</dbReference>
<dbReference type="AlphaFoldDB" id="A0A5C5YCG8"/>
<sequence>MLRHYPTFARSCLLNYALKKQGVIHLKQLCTS</sequence>
<dbReference type="Proteomes" id="UP000318053">
    <property type="component" value="Unassembled WGS sequence"/>
</dbReference>
<evidence type="ECO:0000313" key="1">
    <source>
        <dbReference type="EMBL" id="TWT73417.1"/>
    </source>
</evidence>